<evidence type="ECO:0000256" key="7">
    <source>
        <dbReference type="ARBA" id="ARBA00022964"/>
    </source>
</evidence>
<name>A0A8J9UX26_9NEOP</name>
<keyword evidence="5" id="KW-0479">Metal-binding</keyword>
<keyword evidence="6" id="KW-0124">Carnitine biosynthesis</keyword>
<dbReference type="EMBL" id="OV170226">
    <property type="protein sequence ID" value="CAH0727683.1"/>
    <property type="molecule type" value="Genomic_DNA"/>
</dbReference>
<evidence type="ECO:0000313" key="12">
    <source>
        <dbReference type="EMBL" id="CAH0727683.1"/>
    </source>
</evidence>
<comment type="similarity">
    <text evidence="4">Belongs to the gamma-BBH/TMLD family.</text>
</comment>
<dbReference type="InterPro" id="IPR003819">
    <property type="entry name" value="TauD/TfdA-like"/>
</dbReference>
<dbReference type="GO" id="GO:0045329">
    <property type="term" value="P:carnitine biosynthetic process"/>
    <property type="evidence" value="ECO:0007669"/>
    <property type="project" value="UniProtKB-UniPathway"/>
</dbReference>
<evidence type="ECO:0000256" key="1">
    <source>
        <dbReference type="ARBA" id="ARBA00001954"/>
    </source>
</evidence>
<feature type="non-terminal residue" evidence="12">
    <location>
        <position position="414"/>
    </location>
</feature>
<evidence type="ECO:0000256" key="4">
    <source>
        <dbReference type="ARBA" id="ARBA00008654"/>
    </source>
</evidence>
<dbReference type="InterPro" id="IPR010376">
    <property type="entry name" value="GBBH-like_N"/>
</dbReference>
<keyword evidence="13" id="KW-1185">Reference proteome</keyword>
<comment type="cofactor">
    <cofactor evidence="2">
        <name>L-ascorbate</name>
        <dbReference type="ChEBI" id="CHEBI:38290"/>
    </cofactor>
</comment>
<dbReference type="Pfam" id="PF06155">
    <property type="entry name" value="GBBH-like_N"/>
    <property type="match status" value="1"/>
</dbReference>
<keyword evidence="7" id="KW-0223">Dioxygenase</keyword>
<sequence length="414" mass="48482">MIVFRLLRGDKTSFKQILSKTNQFNFHTNNLLARNNSDSVKLDIRGETLNFPYVWLRDNCQCEQCFHQSAKSRIIDWSKFNLNIKPKDVNKDENSVQITWEDGHISKYALNWLKFRSFSPENQSKYTKTLYKPSKVTWHGDDFTKIFSKHDYKEILNSDQALYKWLQQFAIYGVALIQNTPHSETAVDSIVKRIGFSKRTHYGQQFVVQNVPNTSNVAYLSSNLQIHTDLPYYEYCPGANLLHCLVQTESSGGENLLSDCLYTAAYIKEHHPDKYKLLTEVEVEWSDIGIEDGNEFYKLYRSPIICLDKHNEIIRINFSIPQRSTNFPASLDNVWPWYEAHTLFFELNKKFSAKFKSKAGDILVFDNIRLLHGRNSYEDKSNNVRKLIGVYLDWDEIYSRLRCLKVKLEPEDGM</sequence>
<dbReference type="Proteomes" id="UP000838878">
    <property type="component" value="Chromosome 6"/>
</dbReference>
<evidence type="ECO:0000313" key="13">
    <source>
        <dbReference type="Proteomes" id="UP000838878"/>
    </source>
</evidence>
<evidence type="ECO:0000256" key="2">
    <source>
        <dbReference type="ARBA" id="ARBA00001961"/>
    </source>
</evidence>
<keyword evidence="8" id="KW-0560">Oxidoreductase</keyword>
<accession>A0A8J9UX26</accession>
<dbReference type="GO" id="GO:0046872">
    <property type="term" value="F:metal ion binding"/>
    <property type="evidence" value="ECO:0007669"/>
    <property type="project" value="UniProtKB-KW"/>
</dbReference>
<proteinExistence type="inferred from homology"/>
<evidence type="ECO:0000259" key="10">
    <source>
        <dbReference type="Pfam" id="PF02668"/>
    </source>
</evidence>
<feature type="domain" description="TauD/TfdA-like" evidence="10">
    <location>
        <begin position="149"/>
        <end position="391"/>
    </location>
</feature>
<comment type="cofactor">
    <cofactor evidence="1">
        <name>Fe(2+)</name>
        <dbReference type="ChEBI" id="CHEBI:29033"/>
    </cofactor>
</comment>
<evidence type="ECO:0000259" key="11">
    <source>
        <dbReference type="Pfam" id="PF06155"/>
    </source>
</evidence>
<dbReference type="FunFam" id="3.30.2020.30:FF:000002">
    <property type="entry name" value="Putative gamma-butyrobetaine dioxygenase"/>
    <property type="match status" value="1"/>
</dbReference>
<feature type="domain" description="Gamma-butyrobetaine hydroxylase-like N-terminal" evidence="11">
    <location>
        <begin position="46"/>
        <end position="113"/>
    </location>
</feature>
<dbReference type="PANTHER" id="PTHR10696">
    <property type="entry name" value="GAMMA-BUTYROBETAINE HYDROXYLASE-RELATED"/>
    <property type="match status" value="1"/>
</dbReference>
<dbReference type="Pfam" id="PF02668">
    <property type="entry name" value="TauD"/>
    <property type="match status" value="1"/>
</dbReference>
<dbReference type="CDD" id="cd00250">
    <property type="entry name" value="CAS_like"/>
    <property type="match status" value="1"/>
</dbReference>
<evidence type="ECO:0008006" key="14">
    <source>
        <dbReference type="Google" id="ProtNLM"/>
    </source>
</evidence>
<dbReference type="OrthoDB" id="406634at2759"/>
<evidence type="ECO:0000256" key="9">
    <source>
        <dbReference type="ARBA" id="ARBA00023004"/>
    </source>
</evidence>
<protein>
    <recommendedName>
        <fullName evidence="14">Gamma-butyrobetaine dioxygenase</fullName>
    </recommendedName>
</protein>
<gene>
    <name evidence="12" type="ORF">BINO364_LOCUS12990</name>
</gene>
<dbReference type="GO" id="GO:0016706">
    <property type="term" value="F:2-oxoglutarate-dependent dioxygenase activity"/>
    <property type="evidence" value="ECO:0007669"/>
    <property type="project" value="UniProtKB-ARBA"/>
</dbReference>
<dbReference type="FunFam" id="3.60.130.10:FF:000001">
    <property type="entry name" value="Trimethyllysine dioxygenase, mitochondrial"/>
    <property type="match status" value="1"/>
</dbReference>
<dbReference type="AlphaFoldDB" id="A0A8J9UX26"/>
<keyword evidence="9" id="KW-0408">Iron</keyword>
<dbReference type="UniPathway" id="UPA00118"/>
<dbReference type="InterPro" id="IPR042098">
    <property type="entry name" value="TauD-like_sf"/>
</dbReference>
<dbReference type="Gene3D" id="3.60.130.10">
    <property type="entry name" value="Clavaminate synthase-like"/>
    <property type="match status" value="1"/>
</dbReference>
<dbReference type="InterPro" id="IPR038492">
    <property type="entry name" value="GBBH-like_N_sf"/>
</dbReference>
<dbReference type="PANTHER" id="PTHR10696:SF33">
    <property type="entry name" value="GAMMA-BUTYROBETAINE DIOXYGENASE"/>
    <property type="match status" value="1"/>
</dbReference>
<dbReference type="Gene3D" id="3.30.2020.30">
    <property type="match status" value="1"/>
</dbReference>
<comment type="pathway">
    <text evidence="3">Amine and polyamine biosynthesis; carnitine biosynthesis.</text>
</comment>
<reference evidence="12" key="1">
    <citation type="submission" date="2021-12" db="EMBL/GenBank/DDBJ databases">
        <authorList>
            <person name="Martin H S."/>
        </authorList>
    </citation>
    <scope>NUCLEOTIDE SEQUENCE</scope>
</reference>
<dbReference type="InterPro" id="IPR050411">
    <property type="entry name" value="AlphaKG_dependent_hydroxylases"/>
</dbReference>
<evidence type="ECO:0000256" key="6">
    <source>
        <dbReference type="ARBA" id="ARBA00022873"/>
    </source>
</evidence>
<dbReference type="GO" id="GO:0005739">
    <property type="term" value="C:mitochondrion"/>
    <property type="evidence" value="ECO:0007669"/>
    <property type="project" value="TreeGrafter"/>
</dbReference>
<evidence type="ECO:0000256" key="8">
    <source>
        <dbReference type="ARBA" id="ARBA00023002"/>
    </source>
</evidence>
<organism evidence="12 13">
    <name type="scientific">Brenthis ino</name>
    <name type="common">lesser marbled fritillary</name>
    <dbReference type="NCBI Taxonomy" id="405034"/>
    <lineage>
        <taxon>Eukaryota</taxon>
        <taxon>Metazoa</taxon>
        <taxon>Ecdysozoa</taxon>
        <taxon>Arthropoda</taxon>
        <taxon>Hexapoda</taxon>
        <taxon>Insecta</taxon>
        <taxon>Pterygota</taxon>
        <taxon>Neoptera</taxon>
        <taxon>Endopterygota</taxon>
        <taxon>Lepidoptera</taxon>
        <taxon>Glossata</taxon>
        <taxon>Ditrysia</taxon>
        <taxon>Papilionoidea</taxon>
        <taxon>Nymphalidae</taxon>
        <taxon>Heliconiinae</taxon>
        <taxon>Argynnini</taxon>
        <taxon>Brenthis</taxon>
    </lineage>
</organism>
<evidence type="ECO:0000256" key="3">
    <source>
        <dbReference type="ARBA" id="ARBA00005022"/>
    </source>
</evidence>
<dbReference type="SUPFAM" id="SSF51197">
    <property type="entry name" value="Clavaminate synthase-like"/>
    <property type="match status" value="1"/>
</dbReference>
<evidence type="ECO:0000256" key="5">
    <source>
        <dbReference type="ARBA" id="ARBA00022723"/>
    </source>
</evidence>